<keyword evidence="6 13" id="KW-0418">Kinase</keyword>
<evidence type="ECO:0000259" key="11">
    <source>
        <dbReference type="Pfam" id="PF02518"/>
    </source>
</evidence>
<feature type="transmembrane region" description="Helical" evidence="10">
    <location>
        <begin position="125"/>
        <end position="141"/>
    </location>
</feature>
<feature type="transmembrane region" description="Helical" evidence="10">
    <location>
        <begin position="103"/>
        <end position="119"/>
    </location>
</feature>
<evidence type="ECO:0000256" key="5">
    <source>
        <dbReference type="ARBA" id="ARBA00022741"/>
    </source>
</evidence>
<dbReference type="EMBL" id="JAGGLL010000030">
    <property type="protein sequence ID" value="MBP2023492.1"/>
    <property type="molecule type" value="Genomic_DNA"/>
</dbReference>
<evidence type="ECO:0000313" key="14">
    <source>
        <dbReference type="Proteomes" id="UP001519308"/>
    </source>
</evidence>
<evidence type="ECO:0000256" key="6">
    <source>
        <dbReference type="ARBA" id="ARBA00022777"/>
    </source>
</evidence>
<evidence type="ECO:0000256" key="8">
    <source>
        <dbReference type="ARBA" id="ARBA00023012"/>
    </source>
</evidence>
<dbReference type="SUPFAM" id="SSF55874">
    <property type="entry name" value="ATPase domain of HSP90 chaperone/DNA topoisomerase II/histidine kinase"/>
    <property type="match status" value="1"/>
</dbReference>
<evidence type="ECO:0000256" key="9">
    <source>
        <dbReference type="SAM" id="Coils"/>
    </source>
</evidence>
<evidence type="ECO:0000313" key="13">
    <source>
        <dbReference type="EMBL" id="MBP2023492.1"/>
    </source>
</evidence>
<feature type="domain" description="Signal transduction histidine kinase subgroup 3 dimerisation and phosphoacceptor" evidence="12">
    <location>
        <begin position="187"/>
        <end position="253"/>
    </location>
</feature>
<sequence>MKNRFLLIGIRYLAIILITFTMILYNKTLINMFSVGIVLLYIINNQVRFFNFQQREAYLTLSILVEWIIVYISFTHHGGVLFFYFLPSVLDGAFFLKEYKDKVISFLAIIAVAVIGRNLHSKELLITTFSLITLIALSNYIKEEVQGKLKAQELYDKLRISEEELKKAKEDIEAYASSIEELTLLRERNRISREIHDSVGHSLSTTIIQLGAIEKMAKTNGEMASTLAKNLGDFVKESLQEVRGAVRALKPREFEKYEGILAIEELVKNFQKLTGVQVKLRYSKQSWSLNSDHSFVIYRVIQEFMSNSLRHGKATEISIFMHFNQDNLIITLRDNGVGAQKVAKGIGLQSIWERVNELRGEISYDTEVNKGFTLKVVLHPNDLITVPNQQKNFVE</sequence>
<dbReference type="EC" id="2.7.13.3" evidence="2"/>
<comment type="catalytic activity">
    <reaction evidence="1">
        <text>ATP + protein L-histidine = ADP + protein N-phospho-L-histidine.</text>
        <dbReference type="EC" id="2.7.13.3"/>
    </reaction>
</comment>
<comment type="caution">
    <text evidence="13">The sequence shown here is derived from an EMBL/GenBank/DDBJ whole genome shotgun (WGS) entry which is preliminary data.</text>
</comment>
<dbReference type="PANTHER" id="PTHR24421">
    <property type="entry name" value="NITRATE/NITRITE SENSOR PROTEIN NARX-RELATED"/>
    <property type="match status" value="1"/>
</dbReference>
<dbReference type="Proteomes" id="UP001519308">
    <property type="component" value="Unassembled WGS sequence"/>
</dbReference>
<keyword evidence="9" id="KW-0175">Coiled coil</keyword>
<protein>
    <recommendedName>
        <fullName evidence="2">histidine kinase</fullName>
        <ecNumber evidence="2">2.7.13.3</ecNumber>
    </recommendedName>
</protein>
<feature type="transmembrane region" description="Helical" evidence="10">
    <location>
        <begin position="80"/>
        <end position="96"/>
    </location>
</feature>
<gene>
    <name evidence="13" type="ORF">J2Z44_003329</name>
</gene>
<feature type="domain" description="Histidine kinase/HSP90-like ATPase" evidence="11">
    <location>
        <begin position="297"/>
        <end position="379"/>
    </location>
</feature>
<evidence type="ECO:0000256" key="4">
    <source>
        <dbReference type="ARBA" id="ARBA00022679"/>
    </source>
</evidence>
<dbReference type="InterPro" id="IPR003594">
    <property type="entry name" value="HATPase_dom"/>
</dbReference>
<dbReference type="PANTHER" id="PTHR24421:SF10">
    <property type="entry name" value="NITRATE_NITRITE SENSOR PROTEIN NARQ"/>
    <property type="match status" value="1"/>
</dbReference>
<keyword evidence="10" id="KW-0812">Transmembrane</keyword>
<dbReference type="InterPro" id="IPR011712">
    <property type="entry name" value="Sig_transdc_His_kin_sub3_dim/P"/>
</dbReference>
<feature type="coiled-coil region" evidence="9">
    <location>
        <begin position="151"/>
        <end position="185"/>
    </location>
</feature>
<keyword evidence="7" id="KW-0067">ATP-binding</keyword>
<dbReference type="InterPro" id="IPR036890">
    <property type="entry name" value="HATPase_C_sf"/>
</dbReference>
<keyword evidence="10" id="KW-0472">Membrane</keyword>
<feature type="transmembrane region" description="Helical" evidence="10">
    <location>
        <begin position="5"/>
        <end position="23"/>
    </location>
</feature>
<evidence type="ECO:0000256" key="10">
    <source>
        <dbReference type="SAM" id="Phobius"/>
    </source>
</evidence>
<evidence type="ECO:0000256" key="3">
    <source>
        <dbReference type="ARBA" id="ARBA00022553"/>
    </source>
</evidence>
<dbReference type="Pfam" id="PF07730">
    <property type="entry name" value="HisKA_3"/>
    <property type="match status" value="1"/>
</dbReference>
<dbReference type="InterPro" id="IPR050482">
    <property type="entry name" value="Sensor_HK_TwoCompSys"/>
</dbReference>
<feature type="transmembrane region" description="Helical" evidence="10">
    <location>
        <begin position="29"/>
        <end position="45"/>
    </location>
</feature>
<reference evidence="13 14" key="1">
    <citation type="submission" date="2021-03" db="EMBL/GenBank/DDBJ databases">
        <title>Genomic Encyclopedia of Type Strains, Phase IV (KMG-IV): sequencing the most valuable type-strain genomes for metagenomic binning, comparative biology and taxonomic classification.</title>
        <authorList>
            <person name="Goeker M."/>
        </authorList>
    </citation>
    <scope>NUCLEOTIDE SEQUENCE [LARGE SCALE GENOMIC DNA]</scope>
    <source>
        <strain evidence="13 14">DSM 28650</strain>
    </source>
</reference>
<organism evidence="13 14">
    <name type="scientific">Clostridium punense</name>
    <dbReference type="NCBI Taxonomy" id="1054297"/>
    <lineage>
        <taxon>Bacteria</taxon>
        <taxon>Bacillati</taxon>
        <taxon>Bacillota</taxon>
        <taxon>Clostridia</taxon>
        <taxon>Eubacteriales</taxon>
        <taxon>Clostridiaceae</taxon>
        <taxon>Clostridium</taxon>
    </lineage>
</organism>
<dbReference type="GO" id="GO:0016301">
    <property type="term" value="F:kinase activity"/>
    <property type="evidence" value="ECO:0007669"/>
    <property type="project" value="UniProtKB-KW"/>
</dbReference>
<keyword evidence="8" id="KW-0902">Two-component regulatory system</keyword>
<dbReference type="RefSeq" id="WP_021284181.1">
    <property type="nucleotide sequence ID" value="NZ_JAGGLL010000030.1"/>
</dbReference>
<keyword evidence="3" id="KW-0597">Phosphoprotein</keyword>
<evidence type="ECO:0000259" key="12">
    <source>
        <dbReference type="Pfam" id="PF07730"/>
    </source>
</evidence>
<dbReference type="CDD" id="cd16917">
    <property type="entry name" value="HATPase_UhpB-NarQ-NarX-like"/>
    <property type="match status" value="1"/>
</dbReference>
<evidence type="ECO:0000256" key="2">
    <source>
        <dbReference type="ARBA" id="ARBA00012438"/>
    </source>
</evidence>
<proteinExistence type="predicted"/>
<evidence type="ECO:0000256" key="7">
    <source>
        <dbReference type="ARBA" id="ARBA00022840"/>
    </source>
</evidence>
<evidence type="ECO:0000256" key="1">
    <source>
        <dbReference type="ARBA" id="ARBA00000085"/>
    </source>
</evidence>
<name>A0ABS4K6T0_9CLOT</name>
<dbReference type="Gene3D" id="1.20.5.1930">
    <property type="match status" value="1"/>
</dbReference>
<keyword evidence="14" id="KW-1185">Reference proteome</keyword>
<keyword evidence="5" id="KW-0547">Nucleotide-binding</keyword>
<keyword evidence="4" id="KW-0808">Transferase</keyword>
<keyword evidence="10" id="KW-1133">Transmembrane helix</keyword>
<feature type="transmembrane region" description="Helical" evidence="10">
    <location>
        <begin position="57"/>
        <end position="74"/>
    </location>
</feature>
<accession>A0ABS4K6T0</accession>
<dbReference type="Pfam" id="PF02518">
    <property type="entry name" value="HATPase_c"/>
    <property type="match status" value="1"/>
</dbReference>
<dbReference type="Gene3D" id="3.30.565.10">
    <property type="entry name" value="Histidine kinase-like ATPase, C-terminal domain"/>
    <property type="match status" value="1"/>
</dbReference>